<dbReference type="Proteomes" id="UP001501072">
    <property type="component" value="Unassembled WGS sequence"/>
</dbReference>
<sequence>MREPTGTHAAGRGSDHAERHHPAACDGALTHAFRFLGKRWNGIILATLQHGPLGFAELRRAVEGISDSVLSERLSELCSAGLVLREVESGPPVMVRYRLTPAGEALAPILRELAAWASCHLPQSPPAAQRGGTRRTG</sequence>
<accession>A0ABN1SSV1</accession>
<dbReference type="InterPro" id="IPR036390">
    <property type="entry name" value="WH_DNA-bd_sf"/>
</dbReference>
<dbReference type="CDD" id="cd00090">
    <property type="entry name" value="HTH_ARSR"/>
    <property type="match status" value="1"/>
</dbReference>
<evidence type="ECO:0000256" key="2">
    <source>
        <dbReference type="ARBA" id="ARBA00023125"/>
    </source>
</evidence>
<keyword evidence="1" id="KW-0805">Transcription regulation</keyword>
<dbReference type="InterPro" id="IPR011991">
    <property type="entry name" value="ArsR-like_HTH"/>
</dbReference>
<dbReference type="RefSeq" id="WP_067388337.1">
    <property type="nucleotide sequence ID" value="NZ_BAAAHU010000003.1"/>
</dbReference>
<evidence type="ECO:0000313" key="6">
    <source>
        <dbReference type="EMBL" id="GAA1004211.1"/>
    </source>
</evidence>
<keyword evidence="7" id="KW-1185">Reference proteome</keyword>
<name>A0ABN1SSV1_9ACTN</name>
<evidence type="ECO:0000313" key="7">
    <source>
        <dbReference type="Proteomes" id="UP001501072"/>
    </source>
</evidence>
<feature type="region of interest" description="Disordered" evidence="4">
    <location>
        <begin position="1"/>
        <end position="21"/>
    </location>
</feature>
<keyword evidence="2" id="KW-0238">DNA-binding</keyword>
<keyword evidence="3" id="KW-0804">Transcription</keyword>
<organism evidence="6 7">
    <name type="scientific">Streptomyces thermogriseus</name>
    <dbReference type="NCBI Taxonomy" id="75292"/>
    <lineage>
        <taxon>Bacteria</taxon>
        <taxon>Bacillati</taxon>
        <taxon>Actinomycetota</taxon>
        <taxon>Actinomycetes</taxon>
        <taxon>Kitasatosporales</taxon>
        <taxon>Streptomycetaceae</taxon>
        <taxon>Streptomyces</taxon>
    </lineage>
</organism>
<dbReference type="PANTHER" id="PTHR33204">
    <property type="entry name" value="TRANSCRIPTIONAL REGULATOR, MARR FAMILY"/>
    <property type="match status" value="1"/>
</dbReference>
<reference evidence="6 7" key="1">
    <citation type="journal article" date="2019" name="Int. J. Syst. Evol. Microbiol.">
        <title>The Global Catalogue of Microorganisms (GCM) 10K type strain sequencing project: providing services to taxonomists for standard genome sequencing and annotation.</title>
        <authorList>
            <consortium name="The Broad Institute Genomics Platform"/>
            <consortium name="The Broad Institute Genome Sequencing Center for Infectious Disease"/>
            <person name="Wu L."/>
            <person name="Ma J."/>
        </authorList>
    </citation>
    <scope>NUCLEOTIDE SEQUENCE [LARGE SCALE GENOMIC DNA]</scope>
    <source>
        <strain evidence="6 7">JCM 11269</strain>
    </source>
</reference>
<evidence type="ECO:0000256" key="3">
    <source>
        <dbReference type="ARBA" id="ARBA00023163"/>
    </source>
</evidence>
<dbReference type="Pfam" id="PF01638">
    <property type="entry name" value="HxlR"/>
    <property type="match status" value="1"/>
</dbReference>
<evidence type="ECO:0000256" key="1">
    <source>
        <dbReference type="ARBA" id="ARBA00023015"/>
    </source>
</evidence>
<protein>
    <submittedName>
        <fullName evidence="6">Helix-turn-helix domain-containing protein</fullName>
    </submittedName>
</protein>
<feature type="domain" description="HTH hxlR-type" evidence="5">
    <location>
        <begin position="25"/>
        <end position="125"/>
    </location>
</feature>
<comment type="caution">
    <text evidence="6">The sequence shown here is derived from an EMBL/GenBank/DDBJ whole genome shotgun (WGS) entry which is preliminary data.</text>
</comment>
<dbReference type="InterPro" id="IPR002577">
    <property type="entry name" value="HTH_HxlR"/>
</dbReference>
<proteinExistence type="predicted"/>
<dbReference type="SUPFAM" id="SSF46785">
    <property type="entry name" value="Winged helix' DNA-binding domain"/>
    <property type="match status" value="1"/>
</dbReference>
<dbReference type="EMBL" id="BAAAHU010000003">
    <property type="protein sequence ID" value="GAA1004211.1"/>
    <property type="molecule type" value="Genomic_DNA"/>
</dbReference>
<dbReference type="PROSITE" id="PS51118">
    <property type="entry name" value="HTH_HXLR"/>
    <property type="match status" value="1"/>
</dbReference>
<dbReference type="InterPro" id="IPR036388">
    <property type="entry name" value="WH-like_DNA-bd_sf"/>
</dbReference>
<evidence type="ECO:0000259" key="5">
    <source>
        <dbReference type="PROSITE" id="PS51118"/>
    </source>
</evidence>
<gene>
    <name evidence="6" type="ORF">GCM10009564_05660</name>
</gene>
<dbReference type="PANTHER" id="PTHR33204:SF37">
    <property type="entry name" value="HTH-TYPE TRANSCRIPTIONAL REGULATOR YODB"/>
    <property type="match status" value="1"/>
</dbReference>
<evidence type="ECO:0000256" key="4">
    <source>
        <dbReference type="SAM" id="MobiDB-lite"/>
    </source>
</evidence>
<dbReference type="Gene3D" id="1.10.10.10">
    <property type="entry name" value="Winged helix-like DNA-binding domain superfamily/Winged helix DNA-binding domain"/>
    <property type="match status" value="1"/>
</dbReference>